<keyword evidence="5" id="KW-1185">Reference proteome</keyword>
<evidence type="ECO:0000256" key="2">
    <source>
        <dbReference type="ARBA" id="ARBA00009758"/>
    </source>
</evidence>
<dbReference type="Gene3D" id="2.70.50.30">
    <property type="entry name" value="Coagulation Factor XIII, subunit A, domain 1"/>
    <property type="match status" value="1"/>
</dbReference>
<accession>A0ABM1HPP4</accession>
<dbReference type="PANTHER" id="PTHR10980:SF49">
    <property type="entry name" value="RHO GDP-DISSOCIATION INHIBITOR 1-LIKE"/>
    <property type="match status" value="1"/>
</dbReference>
<dbReference type="InterPro" id="IPR024792">
    <property type="entry name" value="RhoGDI_dom_sf"/>
</dbReference>
<evidence type="ECO:0000313" key="6">
    <source>
        <dbReference type="RefSeq" id="XP_015088569.1"/>
    </source>
</evidence>
<dbReference type="Pfam" id="PF02115">
    <property type="entry name" value="Rho_GDI"/>
    <property type="match status" value="1"/>
</dbReference>
<dbReference type="PRINTS" id="PR00492">
    <property type="entry name" value="RHOGDI"/>
</dbReference>
<evidence type="ECO:0000256" key="4">
    <source>
        <dbReference type="SAM" id="MobiDB-lite"/>
    </source>
</evidence>
<gene>
    <name evidence="6" type="primary">LOC107031640</name>
</gene>
<dbReference type="InterPro" id="IPR014756">
    <property type="entry name" value="Ig_E-set"/>
</dbReference>
<evidence type="ECO:0000313" key="5">
    <source>
        <dbReference type="Proteomes" id="UP000694930"/>
    </source>
</evidence>
<organism evidence="5 6">
    <name type="scientific">Solanum pennellii</name>
    <name type="common">Tomato</name>
    <name type="synonym">Lycopersicon pennellii</name>
    <dbReference type="NCBI Taxonomy" id="28526"/>
    <lineage>
        <taxon>Eukaryota</taxon>
        <taxon>Viridiplantae</taxon>
        <taxon>Streptophyta</taxon>
        <taxon>Embryophyta</taxon>
        <taxon>Tracheophyta</taxon>
        <taxon>Spermatophyta</taxon>
        <taxon>Magnoliopsida</taxon>
        <taxon>eudicotyledons</taxon>
        <taxon>Gunneridae</taxon>
        <taxon>Pentapetalae</taxon>
        <taxon>asterids</taxon>
        <taxon>lamiids</taxon>
        <taxon>Solanales</taxon>
        <taxon>Solanaceae</taxon>
        <taxon>Solanoideae</taxon>
        <taxon>Solaneae</taxon>
        <taxon>Solanum</taxon>
        <taxon>Solanum subgen. Lycopersicon</taxon>
    </lineage>
</organism>
<name>A0ABM1HPP4_SOLPN</name>
<sequence>MDGGKKEEAGPSHGGVTWDKRKEEEDGESEEDDHHQDPSAAATSFIPGPLLSLKDQIEKDKEDESLRRWKEKLLGCLESDLDGQMEPEVKFHSVGILSSDFGEINTPLPIKEEQSNYVLFTLREGSEYRLKLTFSVLHNIVSGLAYTNIVWKAGLQVDQSKGMLGTFAPHREPYIHMLEEETTPSGALARGTYTAKLKFMDDDKRCHLELNYSFEISKAR</sequence>
<proteinExistence type="inferred from homology"/>
<dbReference type="RefSeq" id="XP_015088569.1">
    <property type="nucleotide sequence ID" value="XM_015233083.2"/>
</dbReference>
<feature type="region of interest" description="Disordered" evidence="4">
    <location>
        <begin position="1"/>
        <end position="48"/>
    </location>
</feature>
<comment type="similarity">
    <text evidence="2">Belongs to the Rho GDI family.</text>
</comment>
<protein>
    <submittedName>
        <fullName evidence="6">Rho GDP-dissociation inhibitor 1-like</fullName>
    </submittedName>
</protein>
<reference evidence="6" key="2">
    <citation type="submission" date="2025-08" db="UniProtKB">
        <authorList>
            <consortium name="RefSeq"/>
        </authorList>
    </citation>
    <scope>IDENTIFICATION</scope>
</reference>
<comment type="subcellular location">
    <subcellularLocation>
        <location evidence="1">Cytoplasm</location>
    </subcellularLocation>
</comment>
<feature type="compositionally biased region" description="Basic and acidic residues" evidence="4">
    <location>
        <begin position="1"/>
        <end position="10"/>
    </location>
</feature>
<evidence type="ECO:0000256" key="1">
    <source>
        <dbReference type="ARBA" id="ARBA00004496"/>
    </source>
</evidence>
<dbReference type="GeneID" id="107031640"/>
<dbReference type="PANTHER" id="PTHR10980">
    <property type="entry name" value="RHO GDP-DISSOCIATION INHIBITOR"/>
    <property type="match status" value="1"/>
</dbReference>
<dbReference type="SUPFAM" id="SSF81296">
    <property type="entry name" value="E set domains"/>
    <property type="match status" value="1"/>
</dbReference>
<dbReference type="InterPro" id="IPR000406">
    <property type="entry name" value="Rho_GDI"/>
</dbReference>
<dbReference type="Proteomes" id="UP000694930">
    <property type="component" value="Chromosome 9"/>
</dbReference>
<keyword evidence="3" id="KW-0963">Cytoplasm</keyword>
<reference evidence="5" key="1">
    <citation type="journal article" date="2014" name="Nat. Genet.">
        <title>The genome of the stress-tolerant wild tomato species Solanum pennellii.</title>
        <authorList>
            <person name="Bolger A."/>
            <person name="Scossa F."/>
            <person name="Bolger M.E."/>
            <person name="Lanz C."/>
            <person name="Maumus F."/>
            <person name="Tohge T."/>
            <person name="Quesneville H."/>
            <person name="Alseekh S."/>
            <person name="Sorensen I."/>
            <person name="Lichtenstein G."/>
            <person name="Fich E.A."/>
            <person name="Conte M."/>
            <person name="Keller H."/>
            <person name="Schneeberger K."/>
            <person name="Schwacke R."/>
            <person name="Ofner I."/>
            <person name="Vrebalov J."/>
            <person name="Xu Y."/>
            <person name="Osorio S."/>
            <person name="Aflitos S.A."/>
            <person name="Schijlen E."/>
            <person name="Jimenez-Gomez J.M."/>
            <person name="Ryngajllo M."/>
            <person name="Kimura S."/>
            <person name="Kumar R."/>
            <person name="Koenig D."/>
            <person name="Headland L.R."/>
            <person name="Maloof J.N."/>
            <person name="Sinha N."/>
            <person name="van Ham R.C."/>
            <person name="Lankhorst R.K."/>
            <person name="Mao L."/>
            <person name="Vogel A."/>
            <person name="Arsova B."/>
            <person name="Panstruga R."/>
            <person name="Fei Z."/>
            <person name="Rose J.K."/>
            <person name="Zamir D."/>
            <person name="Carrari F."/>
            <person name="Giovannoni J.J."/>
            <person name="Weigel D."/>
            <person name="Usadel B."/>
            <person name="Fernie A.R."/>
        </authorList>
    </citation>
    <scope>NUCLEOTIDE SEQUENCE [LARGE SCALE GENOMIC DNA]</scope>
    <source>
        <strain evidence="5">cv. LA0716</strain>
    </source>
</reference>
<evidence type="ECO:0000256" key="3">
    <source>
        <dbReference type="ARBA" id="ARBA00022490"/>
    </source>
</evidence>